<keyword evidence="4" id="KW-0472">Membrane</keyword>
<name>A0AAV2SEJ4_MEGNR</name>
<evidence type="ECO:0000256" key="3">
    <source>
        <dbReference type="ARBA" id="ARBA00022679"/>
    </source>
</evidence>
<comment type="similarity">
    <text evidence="1">Belongs to the UDP-glycosyltransferase family.</text>
</comment>
<feature type="transmembrane region" description="Helical" evidence="4">
    <location>
        <begin position="471"/>
        <end position="498"/>
    </location>
</feature>
<proteinExistence type="inferred from homology"/>
<reference evidence="6 7" key="1">
    <citation type="submission" date="2024-05" db="EMBL/GenBank/DDBJ databases">
        <authorList>
            <person name="Wallberg A."/>
        </authorList>
    </citation>
    <scope>NUCLEOTIDE SEQUENCE [LARGE SCALE GENOMIC DNA]</scope>
</reference>
<dbReference type="Proteomes" id="UP001497623">
    <property type="component" value="Unassembled WGS sequence"/>
</dbReference>
<dbReference type="PANTHER" id="PTHR48043:SF27">
    <property type="entry name" value="UDP-GLUCURONOSYLTRANSFERASE"/>
    <property type="match status" value="1"/>
</dbReference>
<keyword evidence="7" id="KW-1185">Reference proteome</keyword>
<organism evidence="6 7">
    <name type="scientific">Meganyctiphanes norvegica</name>
    <name type="common">Northern krill</name>
    <name type="synonym">Thysanopoda norvegica</name>
    <dbReference type="NCBI Taxonomy" id="48144"/>
    <lineage>
        <taxon>Eukaryota</taxon>
        <taxon>Metazoa</taxon>
        <taxon>Ecdysozoa</taxon>
        <taxon>Arthropoda</taxon>
        <taxon>Crustacea</taxon>
        <taxon>Multicrustacea</taxon>
        <taxon>Malacostraca</taxon>
        <taxon>Eumalacostraca</taxon>
        <taxon>Eucarida</taxon>
        <taxon>Euphausiacea</taxon>
        <taxon>Euphausiidae</taxon>
        <taxon>Meganyctiphanes</taxon>
    </lineage>
</organism>
<keyword evidence="2" id="KW-0328">Glycosyltransferase</keyword>
<evidence type="ECO:0000313" key="6">
    <source>
        <dbReference type="EMBL" id="CAL4184122.1"/>
    </source>
</evidence>
<dbReference type="Pfam" id="PF00201">
    <property type="entry name" value="UDPGT"/>
    <property type="match status" value="1"/>
</dbReference>
<comment type="caution">
    <text evidence="6">The sequence shown here is derived from an EMBL/GenBank/DDBJ whole genome shotgun (WGS) entry which is preliminary data.</text>
</comment>
<dbReference type="PANTHER" id="PTHR48043">
    <property type="entry name" value="EG:EG0003.4 PROTEIN-RELATED"/>
    <property type="match status" value="1"/>
</dbReference>
<feature type="signal peptide" evidence="5">
    <location>
        <begin position="1"/>
        <end position="20"/>
    </location>
</feature>
<gene>
    <name evidence="6" type="ORF">MNOR_LOCUS35767</name>
</gene>
<dbReference type="GO" id="GO:0008194">
    <property type="term" value="F:UDP-glycosyltransferase activity"/>
    <property type="evidence" value="ECO:0007669"/>
    <property type="project" value="InterPro"/>
</dbReference>
<keyword evidence="4" id="KW-0812">Transmembrane</keyword>
<dbReference type="InterPro" id="IPR002213">
    <property type="entry name" value="UDP_glucos_trans"/>
</dbReference>
<accession>A0AAV2SEJ4</accession>
<evidence type="ECO:0008006" key="8">
    <source>
        <dbReference type="Google" id="ProtNLM"/>
    </source>
</evidence>
<dbReference type="EMBL" id="CAXKWB010061261">
    <property type="protein sequence ID" value="CAL4184122.1"/>
    <property type="molecule type" value="Genomic_DNA"/>
</dbReference>
<keyword evidence="3" id="KW-0808">Transferase</keyword>
<dbReference type="FunFam" id="3.40.50.2000:FF:000021">
    <property type="entry name" value="UDP-glucuronosyltransferase"/>
    <property type="match status" value="1"/>
</dbReference>
<evidence type="ECO:0000256" key="2">
    <source>
        <dbReference type="ARBA" id="ARBA00022676"/>
    </source>
</evidence>
<keyword evidence="5" id="KW-0732">Signal</keyword>
<protein>
    <recommendedName>
        <fullName evidence="8">UDP-glucuronosyltransferase</fullName>
    </recommendedName>
</protein>
<dbReference type="SUPFAM" id="SSF53756">
    <property type="entry name" value="UDP-Glycosyltransferase/glycogen phosphorylase"/>
    <property type="match status" value="1"/>
</dbReference>
<dbReference type="InterPro" id="IPR050271">
    <property type="entry name" value="UDP-glycosyltransferase"/>
</dbReference>
<evidence type="ECO:0000256" key="1">
    <source>
        <dbReference type="ARBA" id="ARBA00009995"/>
    </source>
</evidence>
<feature type="non-terminal residue" evidence="6">
    <location>
        <position position="510"/>
    </location>
</feature>
<sequence>MSAVWWRIFVIKNIILRNLCVENAEEEKYELSVFAMLEKSPIMGAVRSLAGTLSEAGHNITIITPLPKTPKYPRFKEVFTHHEYGGYNLYDITNPTEVWETLGDLFVDITHGMYNNKDILDIWENRNSFDAIIGLNLFNEPIAPFLHDYKGIYIGFGSEGAEFYQVAYMGHWLSPAVEPSMSLPYTKSMSFWQRVRNLASLVKMWQNQKTMNRKIQAAVDKYFPDIGKVEDYTTNTDLMIFNSYWAMDGITPLLPSQIEVGCLGCIEAKELPENLKEFIDQSGEHGVIYFAIGSATKSADMPLNAKLSFVEAFRQLPQHVIWKYEGDDLDDLLPDNVLLQTWLPQQDILGSSLTRVFISHCGQHSLQEASYHSVPVLCLPIAYDQHRNAGRLEAMGQGLQLSWDDVTTDKVQEALKILLSDNKYKDRSLEISRLLKDQKEPPLERALWWIEFAIRHKGVPQLKFTGYNLSLIQYLLLDVIFAGILVLMLMFTLVYVIYCMCTRVRKQKRD</sequence>
<feature type="chain" id="PRO_5043999456" description="UDP-glucuronosyltransferase" evidence="5">
    <location>
        <begin position="21"/>
        <end position="510"/>
    </location>
</feature>
<dbReference type="CDD" id="cd03784">
    <property type="entry name" value="GT1_Gtf-like"/>
    <property type="match status" value="1"/>
</dbReference>
<keyword evidence="4" id="KW-1133">Transmembrane helix</keyword>
<dbReference type="AlphaFoldDB" id="A0AAV2SEJ4"/>
<dbReference type="Gene3D" id="3.40.50.2000">
    <property type="entry name" value="Glycogen Phosphorylase B"/>
    <property type="match status" value="1"/>
</dbReference>
<evidence type="ECO:0000313" key="7">
    <source>
        <dbReference type="Proteomes" id="UP001497623"/>
    </source>
</evidence>
<evidence type="ECO:0000256" key="4">
    <source>
        <dbReference type="SAM" id="Phobius"/>
    </source>
</evidence>
<evidence type="ECO:0000256" key="5">
    <source>
        <dbReference type="SAM" id="SignalP"/>
    </source>
</evidence>